<name>A0A382MYA5_9ZZZZ</name>
<dbReference type="PRINTS" id="PR00081">
    <property type="entry name" value="GDHRDH"/>
</dbReference>
<organism evidence="3">
    <name type="scientific">marine metagenome</name>
    <dbReference type="NCBI Taxonomy" id="408172"/>
    <lineage>
        <taxon>unclassified sequences</taxon>
        <taxon>metagenomes</taxon>
        <taxon>ecological metagenomes</taxon>
    </lineage>
</organism>
<dbReference type="AlphaFoldDB" id="A0A382MYA5"/>
<dbReference type="EMBL" id="UINC01095962">
    <property type="protein sequence ID" value="SVC52452.1"/>
    <property type="molecule type" value="Genomic_DNA"/>
</dbReference>
<sequence>MTKNIWITGASSGIGKALAIKFTTEGWHVAASARRENLLQELNNNNLNIHSFPLDVRNESQTKKVFQNIIEKFKTIDIAVFCTGIHDPEAEKKLSSEKIREIIETNFFGTVNCIMAVNEYFKERKSGHISIVSSVAGYRGLPAASGYCASKAALTSLAESLYFDFK</sequence>
<dbReference type="InterPro" id="IPR002347">
    <property type="entry name" value="SDR_fam"/>
</dbReference>
<feature type="non-terminal residue" evidence="3">
    <location>
        <position position="166"/>
    </location>
</feature>
<dbReference type="SUPFAM" id="SSF51735">
    <property type="entry name" value="NAD(P)-binding Rossmann-fold domains"/>
    <property type="match status" value="1"/>
</dbReference>
<evidence type="ECO:0000313" key="3">
    <source>
        <dbReference type="EMBL" id="SVC52452.1"/>
    </source>
</evidence>
<comment type="similarity">
    <text evidence="1">Belongs to the short-chain dehydrogenases/reductases (SDR) family.</text>
</comment>
<dbReference type="PANTHER" id="PTHR44196">
    <property type="entry name" value="DEHYDROGENASE/REDUCTASE SDR FAMILY MEMBER 7B"/>
    <property type="match status" value="1"/>
</dbReference>
<dbReference type="GO" id="GO:0016491">
    <property type="term" value="F:oxidoreductase activity"/>
    <property type="evidence" value="ECO:0007669"/>
    <property type="project" value="UniProtKB-KW"/>
</dbReference>
<dbReference type="Pfam" id="PF00106">
    <property type="entry name" value="adh_short"/>
    <property type="match status" value="1"/>
</dbReference>
<gene>
    <name evidence="3" type="ORF">METZ01_LOCUS305306</name>
</gene>
<dbReference type="GO" id="GO:0016020">
    <property type="term" value="C:membrane"/>
    <property type="evidence" value="ECO:0007669"/>
    <property type="project" value="TreeGrafter"/>
</dbReference>
<dbReference type="PANTHER" id="PTHR44196:SF1">
    <property type="entry name" value="DEHYDROGENASE_REDUCTASE SDR FAMILY MEMBER 7B"/>
    <property type="match status" value="1"/>
</dbReference>
<evidence type="ECO:0000256" key="2">
    <source>
        <dbReference type="ARBA" id="ARBA00023002"/>
    </source>
</evidence>
<dbReference type="InterPro" id="IPR036291">
    <property type="entry name" value="NAD(P)-bd_dom_sf"/>
</dbReference>
<protein>
    <submittedName>
        <fullName evidence="3">Uncharacterized protein</fullName>
    </submittedName>
</protein>
<accession>A0A382MYA5</accession>
<keyword evidence="2" id="KW-0560">Oxidoreductase</keyword>
<reference evidence="3" key="1">
    <citation type="submission" date="2018-05" db="EMBL/GenBank/DDBJ databases">
        <authorList>
            <person name="Lanie J.A."/>
            <person name="Ng W.-L."/>
            <person name="Kazmierczak K.M."/>
            <person name="Andrzejewski T.M."/>
            <person name="Davidsen T.M."/>
            <person name="Wayne K.J."/>
            <person name="Tettelin H."/>
            <person name="Glass J.I."/>
            <person name="Rusch D."/>
            <person name="Podicherti R."/>
            <person name="Tsui H.-C.T."/>
            <person name="Winkler M.E."/>
        </authorList>
    </citation>
    <scope>NUCLEOTIDE SEQUENCE</scope>
</reference>
<proteinExistence type="inferred from homology"/>
<evidence type="ECO:0000256" key="1">
    <source>
        <dbReference type="ARBA" id="ARBA00006484"/>
    </source>
</evidence>
<dbReference type="Gene3D" id="3.40.50.720">
    <property type="entry name" value="NAD(P)-binding Rossmann-like Domain"/>
    <property type="match status" value="1"/>
</dbReference>